<comment type="caution">
    <text evidence="1">The sequence shown here is derived from an EMBL/GenBank/DDBJ whole genome shotgun (WGS) entry which is preliminary data.</text>
</comment>
<dbReference type="AlphaFoldDB" id="A0AB37U9K5"/>
<evidence type="ECO:0000313" key="1">
    <source>
        <dbReference type="EMBL" id="RUT01698.1"/>
    </source>
</evidence>
<name>A0AB37U9K5_9CYAN</name>
<keyword evidence="2" id="KW-1185">Reference proteome</keyword>
<accession>A0AB37U9K5</accession>
<protein>
    <submittedName>
        <fullName evidence="1">Uncharacterized protein</fullName>
    </submittedName>
</protein>
<reference evidence="1 2" key="1">
    <citation type="journal article" date="2019" name="Genome Biol. Evol.">
        <title>Day and night: Metabolic profiles and evolutionary relationships of six axenic non-marine cyanobacteria.</title>
        <authorList>
            <person name="Will S.E."/>
            <person name="Henke P."/>
            <person name="Boedeker C."/>
            <person name="Huang S."/>
            <person name="Brinkmann H."/>
            <person name="Rohde M."/>
            <person name="Jarek M."/>
            <person name="Friedl T."/>
            <person name="Seufert S."/>
            <person name="Schumacher M."/>
            <person name="Overmann J."/>
            <person name="Neumann-Schaal M."/>
            <person name="Petersen J."/>
        </authorList>
    </citation>
    <scope>NUCLEOTIDE SEQUENCE [LARGE SCALE GENOMIC DNA]</scope>
    <source>
        <strain evidence="1 2">SAG 39.79</strain>
    </source>
</reference>
<organism evidence="1 2">
    <name type="scientific">Chroococcidiopsis cubana SAG 39.79</name>
    <dbReference type="NCBI Taxonomy" id="388085"/>
    <lineage>
        <taxon>Bacteria</taxon>
        <taxon>Bacillati</taxon>
        <taxon>Cyanobacteriota</taxon>
        <taxon>Cyanophyceae</taxon>
        <taxon>Chroococcidiopsidales</taxon>
        <taxon>Chroococcidiopsidaceae</taxon>
        <taxon>Chroococcidiopsis</taxon>
    </lineage>
</organism>
<dbReference type="EMBL" id="RSCK01000120">
    <property type="protein sequence ID" value="RUT01698.1"/>
    <property type="molecule type" value="Genomic_DNA"/>
</dbReference>
<dbReference type="Proteomes" id="UP000282574">
    <property type="component" value="Unassembled WGS sequence"/>
</dbReference>
<gene>
    <name evidence="1" type="ORF">DSM107010_64430</name>
</gene>
<sequence>MEKKIANRKIVAGRISQWVKFQPCDLEDTRLLAKELCEIDVHEDLLVKLHELSNGSIRLITVGLSRMEAFTKAQRWQSISAQQWSGQPFFLSRQI</sequence>
<proteinExistence type="predicted"/>
<evidence type="ECO:0000313" key="2">
    <source>
        <dbReference type="Proteomes" id="UP000282574"/>
    </source>
</evidence>